<protein>
    <submittedName>
        <fullName evidence="2">Uncharacterized protein</fullName>
    </submittedName>
</protein>
<dbReference type="AlphaFoldDB" id="A0A1V2I3S7"/>
<sequence>MESAETPPDEEYPWPDGGIADESHRLPEGRRLFAHYLITEQYATRQRALPSGSDGDGDGDGESPFADVSIGDGGAWEA</sequence>
<feature type="region of interest" description="Disordered" evidence="1">
    <location>
        <begin position="43"/>
        <end position="78"/>
    </location>
</feature>
<keyword evidence="3" id="KW-1185">Reference proteome</keyword>
<feature type="region of interest" description="Disordered" evidence="1">
    <location>
        <begin position="1"/>
        <end position="23"/>
    </location>
</feature>
<dbReference type="EMBL" id="MOMC01000066">
    <property type="protein sequence ID" value="ONH24881.1"/>
    <property type="molecule type" value="Genomic_DNA"/>
</dbReference>
<dbReference type="Proteomes" id="UP000188929">
    <property type="component" value="Unassembled WGS sequence"/>
</dbReference>
<evidence type="ECO:0000313" key="2">
    <source>
        <dbReference type="EMBL" id="ONH24881.1"/>
    </source>
</evidence>
<comment type="caution">
    <text evidence="2">The sequence shown here is derived from an EMBL/GenBank/DDBJ whole genome shotgun (WGS) entry which is preliminary data.</text>
</comment>
<name>A0A1V2I3S7_9ACTN</name>
<evidence type="ECO:0000313" key="3">
    <source>
        <dbReference type="Proteomes" id="UP000188929"/>
    </source>
</evidence>
<gene>
    <name evidence="2" type="ORF">BL253_28825</name>
</gene>
<reference evidence="3" key="1">
    <citation type="submission" date="2016-10" db="EMBL/GenBank/DDBJ databases">
        <title>Frankia sp. NRRL B-16386 Genome sequencing.</title>
        <authorList>
            <person name="Ghodhbane-Gtari F."/>
            <person name="Swanson E."/>
            <person name="Gueddou A."/>
            <person name="Hezbri K."/>
            <person name="Ktari K."/>
            <person name="Nouioui I."/>
            <person name="Morris K."/>
            <person name="Simpson S."/>
            <person name="Abebe-Akele F."/>
            <person name="Thomas K."/>
            <person name="Gtari M."/>
            <person name="Tisa L.S."/>
        </authorList>
    </citation>
    <scope>NUCLEOTIDE SEQUENCE [LARGE SCALE GENOMIC DNA]</scope>
    <source>
        <strain evidence="3">NRRL B-16386</strain>
    </source>
</reference>
<dbReference type="RefSeq" id="WP_076820545.1">
    <property type="nucleotide sequence ID" value="NZ_MOMC01000066.1"/>
</dbReference>
<evidence type="ECO:0000256" key="1">
    <source>
        <dbReference type="SAM" id="MobiDB-lite"/>
    </source>
</evidence>
<dbReference type="STRING" id="1834516.BL253_28825"/>
<accession>A0A1V2I3S7</accession>
<proteinExistence type="predicted"/>
<organism evidence="2 3">
    <name type="scientific">Pseudofrankia asymbiotica</name>
    <dbReference type="NCBI Taxonomy" id="1834516"/>
    <lineage>
        <taxon>Bacteria</taxon>
        <taxon>Bacillati</taxon>
        <taxon>Actinomycetota</taxon>
        <taxon>Actinomycetes</taxon>
        <taxon>Frankiales</taxon>
        <taxon>Frankiaceae</taxon>
        <taxon>Pseudofrankia</taxon>
    </lineage>
</organism>